<feature type="domain" description="EamA" evidence="8">
    <location>
        <begin position="5"/>
        <end position="139"/>
    </location>
</feature>
<evidence type="ECO:0000256" key="2">
    <source>
        <dbReference type="ARBA" id="ARBA00007362"/>
    </source>
</evidence>
<feature type="domain" description="EamA" evidence="8">
    <location>
        <begin position="155"/>
        <end position="287"/>
    </location>
</feature>
<dbReference type="PANTHER" id="PTHR32322">
    <property type="entry name" value="INNER MEMBRANE TRANSPORTER"/>
    <property type="match status" value="1"/>
</dbReference>
<dbReference type="RefSeq" id="WP_379315939.1">
    <property type="nucleotide sequence ID" value="NZ_JBHTLM010000001.1"/>
</dbReference>
<evidence type="ECO:0000256" key="4">
    <source>
        <dbReference type="ARBA" id="ARBA00022692"/>
    </source>
</evidence>
<dbReference type="Pfam" id="PF00892">
    <property type="entry name" value="EamA"/>
    <property type="match status" value="2"/>
</dbReference>
<feature type="transmembrane region" description="Helical" evidence="7">
    <location>
        <begin position="185"/>
        <end position="205"/>
    </location>
</feature>
<comment type="caution">
    <text evidence="9">The sequence shown here is derived from an EMBL/GenBank/DDBJ whole genome shotgun (WGS) entry which is preliminary data.</text>
</comment>
<accession>A0ABW3RRA3</accession>
<dbReference type="EMBL" id="JBHTLM010000001">
    <property type="protein sequence ID" value="MFD1175008.1"/>
    <property type="molecule type" value="Genomic_DNA"/>
</dbReference>
<sequence length="306" mass="33012">MKHLKIYLMLLGFSIFTGVTFNLAKYTVGFFSPSSAAAWRFGLAGAVMLLILVFREGIHLKILKGNAAPYTLLGLVGIFGFNTLFFAGLKYTSPVNGSLIMGLNPLLTTIFSRMILKDKISSRQIVGIVLAFIGVFLVITQGSLEVIRTLSISGGDILILGGNICWALYGVLGRRYVKQGTAMSTTTYTMLVGAVALIIVSLFSSNPVPVPDIPLEAWGAIAFMALFTSVLGYLWWNQGIKEIGAAKTSLFFNLVPVVTMTNSFVMGTPITLFQWIGAIFVISGVVAASGIIVFTNMNAERQPVVK</sequence>
<organism evidence="9 10">
    <name type="scientific">Paenibacillus puldeungensis</name>
    <dbReference type="NCBI Taxonomy" id="696536"/>
    <lineage>
        <taxon>Bacteria</taxon>
        <taxon>Bacillati</taxon>
        <taxon>Bacillota</taxon>
        <taxon>Bacilli</taxon>
        <taxon>Bacillales</taxon>
        <taxon>Paenibacillaceae</taxon>
        <taxon>Paenibacillus</taxon>
    </lineage>
</organism>
<keyword evidence="6 7" id="KW-0472">Membrane</keyword>
<evidence type="ECO:0000256" key="5">
    <source>
        <dbReference type="ARBA" id="ARBA00022989"/>
    </source>
</evidence>
<feature type="transmembrane region" description="Helical" evidence="7">
    <location>
        <begin position="67"/>
        <end position="89"/>
    </location>
</feature>
<evidence type="ECO:0000256" key="3">
    <source>
        <dbReference type="ARBA" id="ARBA00022475"/>
    </source>
</evidence>
<keyword evidence="4 7" id="KW-0812">Transmembrane</keyword>
<evidence type="ECO:0000256" key="7">
    <source>
        <dbReference type="SAM" id="Phobius"/>
    </source>
</evidence>
<dbReference type="InterPro" id="IPR000620">
    <property type="entry name" value="EamA_dom"/>
</dbReference>
<keyword evidence="5 7" id="KW-1133">Transmembrane helix</keyword>
<proteinExistence type="inferred from homology"/>
<comment type="similarity">
    <text evidence="2">Belongs to the EamA transporter family.</text>
</comment>
<feature type="transmembrane region" description="Helical" evidence="7">
    <location>
        <begin position="95"/>
        <end position="116"/>
    </location>
</feature>
<dbReference type="InterPro" id="IPR037185">
    <property type="entry name" value="EmrE-like"/>
</dbReference>
<name>A0ABW3RRA3_9BACL</name>
<comment type="subcellular location">
    <subcellularLocation>
        <location evidence="1">Cell membrane</location>
        <topology evidence="1">Multi-pass membrane protein</topology>
    </subcellularLocation>
</comment>
<evidence type="ECO:0000313" key="9">
    <source>
        <dbReference type="EMBL" id="MFD1175008.1"/>
    </source>
</evidence>
<reference evidence="10" key="1">
    <citation type="journal article" date="2019" name="Int. J. Syst. Evol. Microbiol.">
        <title>The Global Catalogue of Microorganisms (GCM) 10K type strain sequencing project: providing services to taxonomists for standard genome sequencing and annotation.</title>
        <authorList>
            <consortium name="The Broad Institute Genomics Platform"/>
            <consortium name="The Broad Institute Genome Sequencing Center for Infectious Disease"/>
            <person name="Wu L."/>
            <person name="Ma J."/>
        </authorList>
    </citation>
    <scope>NUCLEOTIDE SEQUENCE [LARGE SCALE GENOMIC DNA]</scope>
    <source>
        <strain evidence="10">CCUG 59189</strain>
    </source>
</reference>
<feature type="transmembrane region" description="Helical" evidence="7">
    <location>
        <begin position="248"/>
        <end position="266"/>
    </location>
</feature>
<dbReference type="InterPro" id="IPR050638">
    <property type="entry name" value="AA-Vitamin_Transporters"/>
</dbReference>
<evidence type="ECO:0000259" key="8">
    <source>
        <dbReference type="Pfam" id="PF00892"/>
    </source>
</evidence>
<keyword evidence="10" id="KW-1185">Reference proteome</keyword>
<dbReference type="PANTHER" id="PTHR32322:SF18">
    <property type="entry name" value="S-ADENOSYLMETHIONINE_S-ADENOSYLHOMOCYSTEINE TRANSPORTER"/>
    <property type="match status" value="1"/>
</dbReference>
<evidence type="ECO:0000256" key="1">
    <source>
        <dbReference type="ARBA" id="ARBA00004651"/>
    </source>
</evidence>
<feature type="transmembrane region" description="Helical" evidence="7">
    <location>
        <begin position="272"/>
        <end position="294"/>
    </location>
</feature>
<feature type="transmembrane region" description="Helical" evidence="7">
    <location>
        <begin position="36"/>
        <end position="55"/>
    </location>
</feature>
<keyword evidence="3" id="KW-1003">Cell membrane</keyword>
<evidence type="ECO:0000313" key="10">
    <source>
        <dbReference type="Proteomes" id="UP001597262"/>
    </source>
</evidence>
<feature type="transmembrane region" description="Helical" evidence="7">
    <location>
        <begin position="7"/>
        <end position="24"/>
    </location>
</feature>
<feature type="transmembrane region" description="Helical" evidence="7">
    <location>
        <begin position="150"/>
        <end position="173"/>
    </location>
</feature>
<dbReference type="SUPFAM" id="SSF103481">
    <property type="entry name" value="Multidrug resistance efflux transporter EmrE"/>
    <property type="match status" value="2"/>
</dbReference>
<evidence type="ECO:0000256" key="6">
    <source>
        <dbReference type="ARBA" id="ARBA00023136"/>
    </source>
</evidence>
<feature type="transmembrane region" description="Helical" evidence="7">
    <location>
        <begin position="125"/>
        <end position="144"/>
    </location>
</feature>
<feature type="transmembrane region" description="Helical" evidence="7">
    <location>
        <begin position="217"/>
        <end position="236"/>
    </location>
</feature>
<gene>
    <name evidence="9" type="ORF">ACFQ3W_01625</name>
</gene>
<dbReference type="Gene3D" id="1.10.3730.20">
    <property type="match status" value="1"/>
</dbReference>
<dbReference type="Proteomes" id="UP001597262">
    <property type="component" value="Unassembled WGS sequence"/>
</dbReference>
<protein>
    <submittedName>
        <fullName evidence="9">DMT family transporter</fullName>
    </submittedName>
</protein>